<dbReference type="InterPro" id="IPR008920">
    <property type="entry name" value="TF_FadR/GntR_C"/>
</dbReference>
<dbReference type="InterPro" id="IPR036388">
    <property type="entry name" value="WH-like_DNA-bd_sf"/>
</dbReference>
<evidence type="ECO:0000256" key="2">
    <source>
        <dbReference type="ARBA" id="ARBA00023125"/>
    </source>
</evidence>
<organism evidence="5">
    <name type="scientific">uncultured Thiotrichaceae bacterium</name>
    <dbReference type="NCBI Taxonomy" id="298394"/>
    <lineage>
        <taxon>Bacteria</taxon>
        <taxon>Pseudomonadati</taxon>
        <taxon>Pseudomonadota</taxon>
        <taxon>Gammaproteobacteria</taxon>
        <taxon>Thiotrichales</taxon>
        <taxon>Thiotrichaceae</taxon>
        <taxon>environmental samples</taxon>
    </lineage>
</organism>
<keyword evidence="3" id="KW-0804">Transcription</keyword>
<dbReference type="PROSITE" id="PS50949">
    <property type="entry name" value="HTH_GNTR"/>
    <property type="match status" value="1"/>
</dbReference>
<dbReference type="AlphaFoldDB" id="A0A6S6SQZ8"/>
<accession>A0A6S6SQZ8</accession>
<dbReference type="SUPFAM" id="SSF46785">
    <property type="entry name" value="Winged helix' DNA-binding domain"/>
    <property type="match status" value="1"/>
</dbReference>
<dbReference type="SMART" id="SM00345">
    <property type="entry name" value="HTH_GNTR"/>
    <property type="match status" value="1"/>
</dbReference>
<evidence type="ECO:0000256" key="1">
    <source>
        <dbReference type="ARBA" id="ARBA00023015"/>
    </source>
</evidence>
<reference evidence="5" key="1">
    <citation type="submission" date="2020-01" db="EMBL/GenBank/DDBJ databases">
        <authorList>
            <person name="Meier V. D."/>
            <person name="Meier V D."/>
        </authorList>
    </citation>
    <scope>NUCLEOTIDE SEQUENCE</scope>
    <source>
        <strain evidence="5">HLG_WM_MAG_09</strain>
    </source>
</reference>
<dbReference type="InterPro" id="IPR000524">
    <property type="entry name" value="Tscrpt_reg_HTH_GntR"/>
</dbReference>
<sequence>MKDIKASETSEPSLTTQAFRRIYTMIIQGELKPGEKLKIEGLRNTLGVGASPLREALSLLTSEQLIERIDQRGFRVTHIDAEAFDELLKTRCWLEERALRESMQAKNHEWEERVVLAHHRLRRTDRKLEDGALNPDWERLHKAFHMTLLSTCGSSILTKICDQLYDQNVRYRNVSGVYVSAGRKVGDEHNAILEHVLAGDEDGAVRELLSHYRKTGKLLSDFLKER</sequence>
<dbReference type="GO" id="GO:0003700">
    <property type="term" value="F:DNA-binding transcription factor activity"/>
    <property type="evidence" value="ECO:0007669"/>
    <property type="project" value="InterPro"/>
</dbReference>
<dbReference type="Gene3D" id="1.10.10.10">
    <property type="entry name" value="Winged helix-like DNA-binding domain superfamily/Winged helix DNA-binding domain"/>
    <property type="match status" value="1"/>
</dbReference>
<dbReference type="SMART" id="SM00895">
    <property type="entry name" value="FCD"/>
    <property type="match status" value="1"/>
</dbReference>
<dbReference type="InterPro" id="IPR011711">
    <property type="entry name" value="GntR_C"/>
</dbReference>
<name>A0A6S6SQZ8_9GAMM</name>
<evidence type="ECO:0000259" key="4">
    <source>
        <dbReference type="PROSITE" id="PS50949"/>
    </source>
</evidence>
<protein>
    <submittedName>
        <fullName evidence="5">GntR family transcriptional regulator</fullName>
    </submittedName>
</protein>
<dbReference type="PANTHER" id="PTHR43537:SF20">
    <property type="entry name" value="HTH-TYPE TRANSCRIPTIONAL REPRESSOR GLAR"/>
    <property type="match status" value="1"/>
</dbReference>
<gene>
    <name evidence="5" type="ORF">HELGO_WM30443</name>
</gene>
<proteinExistence type="predicted"/>
<dbReference type="Pfam" id="PF00392">
    <property type="entry name" value="GntR"/>
    <property type="match status" value="1"/>
</dbReference>
<keyword evidence="2" id="KW-0238">DNA-binding</keyword>
<evidence type="ECO:0000256" key="3">
    <source>
        <dbReference type="ARBA" id="ARBA00023163"/>
    </source>
</evidence>
<dbReference type="GO" id="GO:0003677">
    <property type="term" value="F:DNA binding"/>
    <property type="evidence" value="ECO:0007669"/>
    <property type="project" value="UniProtKB-KW"/>
</dbReference>
<dbReference type="SUPFAM" id="SSF48008">
    <property type="entry name" value="GntR ligand-binding domain-like"/>
    <property type="match status" value="1"/>
</dbReference>
<keyword evidence="1" id="KW-0805">Transcription regulation</keyword>
<dbReference type="PANTHER" id="PTHR43537">
    <property type="entry name" value="TRANSCRIPTIONAL REGULATOR, GNTR FAMILY"/>
    <property type="match status" value="1"/>
</dbReference>
<dbReference type="InterPro" id="IPR036390">
    <property type="entry name" value="WH_DNA-bd_sf"/>
</dbReference>
<dbReference type="Gene3D" id="1.20.120.530">
    <property type="entry name" value="GntR ligand-binding domain-like"/>
    <property type="match status" value="1"/>
</dbReference>
<dbReference type="EMBL" id="CACVAT010000078">
    <property type="protein sequence ID" value="CAA6805090.1"/>
    <property type="molecule type" value="Genomic_DNA"/>
</dbReference>
<feature type="domain" description="HTH gntR-type" evidence="4">
    <location>
        <begin position="12"/>
        <end position="79"/>
    </location>
</feature>
<dbReference type="Pfam" id="PF07729">
    <property type="entry name" value="FCD"/>
    <property type="match status" value="1"/>
</dbReference>
<evidence type="ECO:0000313" key="5">
    <source>
        <dbReference type="EMBL" id="CAA6805090.1"/>
    </source>
</evidence>